<dbReference type="EMBL" id="OV170221">
    <property type="protein sequence ID" value="CAH0712815.1"/>
    <property type="molecule type" value="Genomic_DNA"/>
</dbReference>
<evidence type="ECO:0000313" key="2">
    <source>
        <dbReference type="EMBL" id="CAH0712815.1"/>
    </source>
</evidence>
<name>A0A8S4HV36_9NEOP</name>
<evidence type="ECO:0000313" key="3">
    <source>
        <dbReference type="Proteomes" id="UP000838878"/>
    </source>
</evidence>
<organism evidence="2 3">
    <name type="scientific">Brenthis ino</name>
    <name type="common">lesser marbled fritillary</name>
    <dbReference type="NCBI Taxonomy" id="405034"/>
    <lineage>
        <taxon>Eukaryota</taxon>
        <taxon>Metazoa</taxon>
        <taxon>Ecdysozoa</taxon>
        <taxon>Arthropoda</taxon>
        <taxon>Hexapoda</taxon>
        <taxon>Insecta</taxon>
        <taxon>Pterygota</taxon>
        <taxon>Neoptera</taxon>
        <taxon>Endopterygota</taxon>
        <taxon>Lepidoptera</taxon>
        <taxon>Glossata</taxon>
        <taxon>Ditrysia</taxon>
        <taxon>Papilionoidea</taxon>
        <taxon>Nymphalidae</taxon>
        <taxon>Heliconiinae</taxon>
        <taxon>Argynnini</taxon>
        <taxon>Brenthis</taxon>
    </lineage>
</organism>
<feature type="compositionally biased region" description="Acidic residues" evidence="1">
    <location>
        <begin position="51"/>
        <end position="67"/>
    </location>
</feature>
<reference evidence="2" key="1">
    <citation type="submission" date="2021-12" db="EMBL/GenBank/DDBJ databases">
        <authorList>
            <person name="Martin H S."/>
        </authorList>
    </citation>
    <scope>NUCLEOTIDE SEQUENCE</scope>
</reference>
<protein>
    <submittedName>
        <fullName evidence="2">Uncharacterized protein</fullName>
    </submittedName>
</protein>
<feature type="non-terminal residue" evidence="2">
    <location>
        <position position="215"/>
    </location>
</feature>
<feature type="region of interest" description="Disordered" evidence="1">
    <location>
        <begin position="32"/>
        <end position="74"/>
    </location>
</feature>
<keyword evidence="3" id="KW-1185">Reference proteome</keyword>
<dbReference type="AlphaFoldDB" id="A0A8S4HV36"/>
<evidence type="ECO:0000256" key="1">
    <source>
        <dbReference type="SAM" id="MobiDB-lite"/>
    </source>
</evidence>
<proteinExistence type="predicted"/>
<gene>
    <name evidence="2" type="ORF">BINO364_LOCUS45</name>
</gene>
<accession>A0A8S4HV36</accession>
<dbReference type="Proteomes" id="UP000838878">
    <property type="component" value="Chromosome 1"/>
</dbReference>
<dbReference type="OrthoDB" id="6159439at2759"/>
<sequence>MTSPFLVDNILHQQKTANFHNQFLNQHLESYRQSYSRENSPEIDEPKMMEPDEENRVDEIEKVEDEDSKSRDEDFHVKNDGMFYNHDMYNRNDDRGSEKEVLNIPNLSRRCHCGSFECPPYACKKSGIRRLEELEKRFNLHSYQENSGDEGEKEKNTEDMVRNCEDYAEQKKPLLKFSVSAILGHQERDTVKNNVDPEILGLIPGSGQLVIGYSA</sequence>